<reference evidence="1 2" key="1">
    <citation type="submission" date="2019-03" db="EMBL/GenBank/DDBJ databases">
        <authorList>
            <consortium name="Pathogen Informatics"/>
        </authorList>
    </citation>
    <scope>NUCLEOTIDE SEQUENCE [LARGE SCALE GENOMIC DNA]</scope>
    <source>
        <strain evidence="1 2">NCTC12126</strain>
    </source>
</reference>
<dbReference type="Proteomes" id="UP000351155">
    <property type="component" value="Unassembled WGS sequence"/>
</dbReference>
<dbReference type="AlphaFoldDB" id="A0A484XDK0"/>
<dbReference type="InterPro" id="IPR009241">
    <property type="entry name" value="HigB-like"/>
</dbReference>
<evidence type="ECO:0000313" key="1">
    <source>
        <dbReference type="EMBL" id="VFS22041.1"/>
    </source>
</evidence>
<proteinExistence type="predicted"/>
<accession>A0A484XDK0</accession>
<gene>
    <name evidence="1" type="ORF">NCTC12126_01929</name>
</gene>
<evidence type="ECO:0000313" key="2">
    <source>
        <dbReference type="Proteomes" id="UP000351155"/>
    </source>
</evidence>
<sequence>MFRLIIHEAVREEILSLPAVVQAKLIRQLDKLRANPTVLREPDSKPLPHGLFEIRTVGLIQRRGIYVYQRERTLFLLRVFIKKTQKTPSAEISLALKRQQEMLDEQENNRLG</sequence>
<protein>
    <submittedName>
        <fullName evidence="1">Phage-related protein</fullName>
    </submittedName>
</protein>
<name>A0A484XDK0_9ENTR</name>
<organism evidence="1 2">
    <name type="scientific">Enterobacter cancerogenus</name>
    <dbReference type="NCBI Taxonomy" id="69218"/>
    <lineage>
        <taxon>Bacteria</taxon>
        <taxon>Pseudomonadati</taxon>
        <taxon>Pseudomonadota</taxon>
        <taxon>Gammaproteobacteria</taxon>
        <taxon>Enterobacterales</taxon>
        <taxon>Enterobacteriaceae</taxon>
        <taxon>Enterobacter</taxon>
        <taxon>Enterobacter cloacae complex</taxon>
    </lineage>
</organism>
<dbReference type="EMBL" id="CAADIW010000010">
    <property type="protein sequence ID" value="VFS22041.1"/>
    <property type="molecule type" value="Genomic_DNA"/>
</dbReference>
<dbReference type="Pfam" id="PF05973">
    <property type="entry name" value="Gp49"/>
    <property type="match status" value="1"/>
</dbReference>